<evidence type="ECO:0000259" key="2">
    <source>
        <dbReference type="Pfam" id="PF10536"/>
    </source>
</evidence>
<dbReference type="EMBL" id="GBRH01242211">
    <property type="protein sequence ID" value="JAD55684.1"/>
    <property type="molecule type" value="Transcribed_RNA"/>
</dbReference>
<reference evidence="3" key="1">
    <citation type="submission" date="2014-09" db="EMBL/GenBank/DDBJ databases">
        <authorList>
            <person name="Magalhaes I.L.F."/>
            <person name="Oliveira U."/>
            <person name="Santos F.R."/>
            <person name="Vidigal T.H.D.A."/>
            <person name="Brescovit A.D."/>
            <person name="Santos A.J."/>
        </authorList>
    </citation>
    <scope>NUCLEOTIDE SEQUENCE</scope>
    <source>
        <tissue evidence="3">Shoot tissue taken approximately 20 cm above the soil surface</tissue>
    </source>
</reference>
<dbReference type="InterPro" id="IPR019557">
    <property type="entry name" value="AminoTfrase-like_pln_mobile"/>
</dbReference>
<dbReference type="Pfam" id="PF10536">
    <property type="entry name" value="PMD"/>
    <property type="match status" value="1"/>
</dbReference>
<name>A0A0A9AVD3_ARUDO</name>
<dbReference type="InterPro" id="IPR044824">
    <property type="entry name" value="MAIN-like"/>
</dbReference>
<sequence>MQHYEVNLYILLGGIMFCNTIGNYVLLHTVWLARELTSRPYELTHYSWGSTVLAATYKGLCAATQRSTKMGSISGCLHLLQLWS</sequence>
<feature type="transmembrane region" description="Helical" evidence="1">
    <location>
        <begin position="6"/>
        <end position="27"/>
    </location>
</feature>
<dbReference type="PANTHER" id="PTHR46033">
    <property type="entry name" value="PROTEIN MAIN-LIKE 2"/>
    <property type="match status" value="1"/>
</dbReference>
<evidence type="ECO:0000256" key="1">
    <source>
        <dbReference type="SAM" id="Phobius"/>
    </source>
</evidence>
<dbReference type="AlphaFoldDB" id="A0A0A9AVD3"/>
<keyword evidence="1" id="KW-0472">Membrane</keyword>
<dbReference type="GO" id="GO:0010073">
    <property type="term" value="P:meristem maintenance"/>
    <property type="evidence" value="ECO:0007669"/>
    <property type="project" value="InterPro"/>
</dbReference>
<evidence type="ECO:0000313" key="3">
    <source>
        <dbReference type="EMBL" id="JAD55684.1"/>
    </source>
</evidence>
<keyword evidence="1" id="KW-1133">Transmembrane helix</keyword>
<proteinExistence type="predicted"/>
<keyword evidence="1" id="KW-0812">Transmembrane</keyword>
<organism evidence="3">
    <name type="scientific">Arundo donax</name>
    <name type="common">Giant reed</name>
    <name type="synonym">Donax arundinaceus</name>
    <dbReference type="NCBI Taxonomy" id="35708"/>
    <lineage>
        <taxon>Eukaryota</taxon>
        <taxon>Viridiplantae</taxon>
        <taxon>Streptophyta</taxon>
        <taxon>Embryophyta</taxon>
        <taxon>Tracheophyta</taxon>
        <taxon>Spermatophyta</taxon>
        <taxon>Magnoliopsida</taxon>
        <taxon>Liliopsida</taxon>
        <taxon>Poales</taxon>
        <taxon>Poaceae</taxon>
        <taxon>PACMAD clade</taxon>
        <taxon>Arundinoideae</taxon>
        <taxon>Arundineae</taxon>
        <taxon>Arundo</taxon>
    </lineage>
</organism>
<reference evidence="3" key="2">
    <citation type="journal article" date="2015" name="Data Brief">
        <title>Shoot transcriptome of the giant reed, Arundo donax.</title>
        <authorList>
            <person name="Barrero R.A."/>
            <person name="Guerrero F.D."/>
            <person name="Moolhuijzen P."/>
            <person name="Goolsby J.A."/>
            <person name="Tidwell J."/>
            <person name="Bellgard S.E."/>
            <person name="Bellgard M.I."/>
        </authorList>
    </citation>
    <scope>NUCLEOTIDE SEQUENCE</scope>
    <source>
        <tissue evidence="3">Shoot tissue taken approximately 20 cm above the soil surface</tissue>
    </source>
</reference>
<feature type="domain" description="Aminotransferase-like plant mobile" evidence="2">
    <location>
        <begin position="5"/>
        <end position="84"/>
    </location>
</feature>
<accession>A0A0A9AVD3</accession>
<dbReference type="PANTHER" id="PTHR46033:SF78">
    <property type="entry name" value="OS06G0232700 PROTEIN"/>
    <property type="match status" value="1"/>
</dbReference>
<protein>
    <recommendedName>
        <fullName evidence="2">Aminotransferase-like plant mobile domain-containing protein</fullName>
    </recommendedName>
</protein>